<organism evidence="8 9">
    <name type="scientific">Acinetobacter equi</name>
    <dbReference type="NCBI Taxonomy" id="1324350"/>
    <lineage>
        <taxon>Bacteria</taxon>
        <taxon>Pseudomonadati</taxon>
        <taxon>Pseudomonadota</taxon>
        <taxon>Gammaproteobacteria</taxon>
        <taxon>Moraxellales</taxon>
        <taxon>Moraxellaceae</taxon>
        <taxon>Acinetobacter</taxon>
    </lineage>
</organism>
<evidence type="ECO:0000256" key="7">
    <source>
        <dbReference type="SAM" id="Phobius"/>
    </source>
</evidence>
<keyword evidence="9" id="KW-1185">Reference proteome</keyword>
<dbReference type="RefSeq" id="WP_054580616.1">
    <property type="nucleotide sequence ID" value="NZ_CP012808.1"/>
</dbReference>
<feature type="transmembrane region" description="Helical" evidence="7">
    <location>
        <begin position="338"/>
        <end position="359"/>
    </location>
</feature>
<keyword evidence="3" id="KW-1003">Cell membrane</keyword>
<evidence type="ECO:0000256" key="5">
    <source>
        <dbReference type="ARBA" id="ARBA00022989"/>
    </source>
</evidence>
<name>A0A0N9VMU7_9GAMM</name>
<feature type="transmembrane region" description="Helical" evidence="7">
    <location>
        <begin position="85"/>
        <end position="101"/>
    </location>
</feature>
<feature type="transmembrane region" description="Helical" evidence="7">
    <location>
        <begin position="107"/>
        <end position="126"/>
    </location>
</feature>
<dbReference type="KEGG" id="aei:AOY20_03745"/>
<dbReference type="AlphaFoldDB" id="A0A0N9VMU7"/>
<dbReference type="PANTHER" id="PTHR30250:SF10">
    <property type="entry name" value="LIPOPOLYSACCHARIDE BIOSYNTHESIS PROTEIN WZXC"/>
    <property type="match status" value="1"/>
</dbReference>
<comment type="similarity">
    <text evidence="2">Belongs to the polysaccharide synthase family.</text>
</comment>
<dbReference type="InterPro" id="IPR050833">
    <property type="entry name" value="Poly_Biosynth_Transport"/>
</dbReference>
<evidence type="ECO:0000256" key="2">
    <source>
        <dbReference type="ARBA" id="ARBA00007430"/>
    </source>
</evidence>
<evidence type="ECO:0000313" key="9">
    <source>
        <dbReference type="Proteomes" id="UP000064939"/>
    </source>
</evidence>
<dbReference type="Pfam" id="PF13440">
    <property type="entry name" value="Polysacc_synt_3"/>
    <property type="match status" value="1"/>
</dbReference>
<keyword evidence="4 7" id="KW-0812">Transmembrane</keyword>
<dbReference type="OrthoDB" id="3831435at2"/>
<evidence type="ECO:0000256" key="1">
    <source>
        <dbReference type="ARBA" id="ARBA00004651"/>
    </source>
</evidence>
<dbReference type="PANTHER" id="PTHR30250">
    <property type="entry name" value="PST FAMILY PREDICTED COLANIC ACID TRANSPORTER"/>
    <property type="match status" value="1"/>
</dbReference>
<dbReference type="EMBL" id="CP012808">
    <property type="protein sequence ID" value="ALH94716.1"/>
    <property type="molecule type" value="Genomic_DNA"/>
</dbReference>
<feature type="transmembrane region" description="Helical" evidence="7">
    <location>
        <begin position="365"/>
        <end position="387"/>
    </location>
</feature>
<feature type="transmembrane region" description="Helical" evidence="7">
    <location>
        <begin position="160"/>
        <end position="182"/>
    </location>
</feature>
<reference evidence="8 9" key="1">
    <citation type="journal article" date="2015" name="Int. J. Syst. Evol. Microbiol.">
        <title>Acinetobacter equi sp. nov. isolated from horse faeces.</title>
        <authorList>
            <person name="Poppel M.T."/>
            <person name="Skiebe E."/>
            <person name="Laue M."/>
            <person name="Bergmann H."/>
            <person name="Ebersberger I."/>
            <person name="Garn T."/>
            <person name="Fruth A."/>
            <person name="Baumgardt S."/>
            <person name="Busse H.J."/>
            <person name="Wilharm G."/>
        </authorList>
    </citation>
    <scope>NUCLEOTIDE SEQUENCE [LARGE SCALE GENOMIC DNA]</scope>
    <source>
        <strain evidence="8 9">114</strain>
    </source>
</reference>
<evidence type="ECO:0000313" key="8">
    <source>
        <dbReference type="EMBL" id="ALH94716.1"/>
    </source>
</evidence>
<proteinExistence type="inferred from homology"/>
<evidence type="ECO:0008006" key="10">
    <source>
        <dbReference type="Google" id="ProtNLM"/>
    </source>
</evidence>
<keyword evidence="5 7" id="KW-1133">Transmembrane helix</keyword>
<dbReference type="GO" id="GO:0005886">
    <property type="term" value="C:plasma membrane"/>
    <property type="evidence" value="ECO:0007669"/>
    <property type="project" value="UniProtKB-SubCell"/>
</dbReference>
<feature type="transmembrane region" description="Helical" evidence="7">
    <location>
        <begin position="133"/>
        <end position="154"/>
    </location>
</feature>
<feature type="transmembrane region" description="Helical" evidence="7">
    <location>
        <begin position="12"/>
        <end position="34"/>
    </location>
</feature>
<keyword evidence="6 7" id="KW-0472">Membrane</keyword>
<dbReference type="Proteomes" id="UP000064939">
    <property type="component" value="Chromosome"/>
</dbReference>
<accession>A0A0N9VMU7</accession>
<dbReference type="STRING" id="1324350.AOY20_03745"/>
<evidence type="ECO:0000256" key="4">
    <source>
        <dbReference type="ARBA" id="ARBA00022692"/>
    </source>
</evidence>
<feature type="transmembrane region" description="Helical" evidence="7">
    <location>
        <begin position="269"/>
        <end position="290"/>
    </location>
</feature>
<protein>
    <recommendedName>
        <fullName evidence="10">Polysaccharide biosynthesis protein</fullName>
    </recommendedName>
</protein>
<feature type="transmembrane region" description="Helical" evidence="7">
    <location>
        <begin position="46"/>
        <end position="64"/>
    </location>
</feature>
<gene>
    <name evidence="8" type="ORF">AOY20_03745</name>
</gene>
<evidence type="ECO:0000256" key="6">
    <source>
        <dbReference type="ARBA" id="ARBA00023136"/>
    </source>
</evidence>
<evidence type="ECO:0000256" key="3">
    <source>
        <dbReference type="ARBA" id="ARBA00022475"/>
    </source>
</evidence>
<sequence>MSIRKLAEKYKSIGLISSSLLVGAIITFIALPFLTRLYSVQDFGEYGVVLAVVSVLSTIANLRLDQALLVADDKHQKGLMFESSVFSLIFCIIFASILSFFFDAQMVLAICAGIFFNTLIQGLYNYKFSHEAEFFCAGLNILRSLVVVLIQLILPLMMSVTLVVSYSISSLFLIFILLIYILKQHLYQFSWYGVKNYKDFIFSNTPHALLNSFSHNLPYYIVSHFIGYQAVGFYSIVERTLRVPINLMSQTIRQFFIRKFKNQDSAYEAFKSSVILSLVSLPFFALFFIVPESLYLFIFGQEWIGISLYFKILALGYWAIFCNPPSSAFLIAKRKSSILFNLQIIELIVKILLFILAYQYIDHKIYMLLAIPISLIFYNFSILYMVWRSQK</sequence>
<comment type="subcellular location">
    <subcellularLocation>
        <location evidence="1">Cell membrane</location>
        <topology evidence="1">Multi-pass membrane protein</topology>
    </subcellularLocation>
</comment>